<dbReference type="Pfam" id="PF00085">
    <property type="entry name" value="Thioredoxin"/>
    <property type="match status" value="1"/>
</dbReference>
<protein>
    <submittedName>
        <fullName evidence="7">Thioredoxin M3</fullName>
    </submittedName>
</protein>
<dbReference type="GO" id="GO:0005737">
    <property type="term" value="C:cytoplasm"/>
    <property type="evidence" value="ECO:0007669"/>
    <property type="project" value="TreeGrafter"/>
</dbReference>
<dbReference type="InterPro" id="IPR013766">
    <property type="entry name" value="Thioredoxin_domain"/>
</dbReference>
<dbReference type="FunFam" id="3.40.30.10:FF:000001">
    <property type="entry name" value="Thioredoxin"/>
    <property type="match status" value="1"/>
</dbReference>
<evidence type="ECO:0000313" key="8">
    <source>
        <dbReference type="Proteomes" id="UP000623129"/>
    </source>
</evidence>
<dbReference type="EMBL" id="SWLB01000006">
    <property type="protein sequence ID" value="KAF3337688.1"/>
    <property type="molecule type" value="Genomic_DNA"/>
</dbReference>
<dbReference type="GO" id="GO:0015035">
    <property type="term" value="F:protein-disulfide reductase activity"/>
    <property type="evidence" value="ECO:0007669"/>
    <property type="project" value="InterPro"/>
</dbReference>
<evidence type="ECO:0000256" key="2">
    <source>
        <dbReference type="ARBA" id="ARBA00022946"/>
    </source>
</evidence>
<keyword evidence="2" id="KW-0809">Transit peptide</keyword>
<organism evidence="7 8">
    <name type="scientific">Carex littledalei</name>
    <dbReference type="NCBI Taxonomy" id="544730"/>
    <lineage>
        <taxon>Eukaryota</taxon>
        <taxon>Viridiplantae</taxon>
        <taxon>Streptophyta</taxon>
        <taxon>Embryophyta</taxon>
        <taxon>Tracheophyta</taxon>
        <taxon>Spermatophyta</taxon>
        <taxon>Magnoliopsida</taxon>
        <taxon>Liliopsida</taxon>
        <taxon>Poales</taxon>
        <taxon>Cyperaceae</taxon>
        <taxon>Cyperoideae</taxon>
        <taxon>Cariceae</taxon>
        <taxon>Carex</taxon>
        <taxon>Carex subgen. Euthyceras</taxon>
    </lineage>
</organism>
<comment type="caution">
    <text evidence="7">The sequence shown here is derived from an EMBL/GenBank/DDBJ whole genome shotgun (WGS) entry which is preliminary data.</text>
</comment>
<evidence type="ECO:0000256" key="4">
    <source>
        <dbReference type="ARBA" id="ARBA00023157"/>
    </source>
</evidence>
<proteinExistence type="predicted"/>
<dbReference type="Proteomes" id="UP000623129">
    <property type="component" value="Unassembled WGS sequence"/>
</dbReference>
<dbReference type="AlphaFoldDB" id="A0A833RLC4"/>
<dbReference type="PANTHER" id="PTHR45663">
    <property type="entry name" value="GEO12009P1"/>
    <property type="match status" value="1"/>
</dbReference>
<keyword evidence="3" id="KW-0249">Electron transport</keyword>
<accession>A0A833RLC4</accession>
<dbReference type="InterPro" id="IPR017937">
    <property type="entry name" value="Thioredoxin_CS"/>
</dbReference>
<dbReference type="PRINTS" id="PR00421">
    <property type="entry name" value="THIOREDOXIN"/>
</dbReference>
<evidence type="ECO:0000313" key="7">
    <source>
        <dbReference type="EMBL" id="KAF3337688.1"/>
    </source>
</evidence>
<dbReference type="CDD" id="cd02947">
    <property type="entry name" value="TRX_family"/>
    <property type="match status" value="1"/>
</dbReference>
<name>A0A833RLC4_9POAL</name>
<evidence type="ECO:0000256" key="1">
    <source>
        <dbReference type="ARBA" id="ARBA00022448"/>
    </source>
</evidence>
<dbReference type="InterPro" id="IPR036249">
    <property type="entry name" value="Thioredoxin-like_sf"/>
</dbReference>
<dbReference type="NCBIfam" id="TIGR01068">
    <property type="entry name" value="thioredoxin"/>
    <property type="match status" value="1"/>
</dbReference>
<dbReference type="PANTHER" id="PTHR45663:SF21">
    <property type="entry name" value="THIOREDOXIN M3, CHLOROPLASTIC"/>
    <property type="match status" value="1"/>
</dbReference>
<dbReference type="Gene3D" id="3.40.30.10">
    <property type="entry name" value="Glutaredoxin"/>
    <property type="match status" value="1"/>
</dbReference>
<dbReference type="InterPro" id="IPR005746">
    <property type="entry name" value="Thioredoxin"/>
</dbReference>
<dbReference type="SUPFAM" id="SSF52833">
    <property type="entry name" value="Thioredoxin-like"/>
    <property type="match status" value="1"/>
</dbReference>
<sequence length="186" mass="20751">MATTAYPTPICLSCAAPSCKDPSSSFLPRSCFKTSKHRPFLIFSIVSVGGSPLSDPAIKPRRKRRHRSSGGGKVFCSISDGPETITACKWNEYVISSDVPVLVEFWASWCGPCAMVRRIMEEISQEYMERMKFYKIDADDYPQIATSYGIDQVPTVLLFKDGNKVESITGTLPKYVYVKAIERNLS</sequence>
<feature type="domain" description="Thioredoxin" evidence="6">
    <location>
        <begin position="47"/>
        <end position="186"/>
    </location>
</feature>
<dbReference type="OrthoDB" id="2121326at2759"/>
<dbReference type="PROSITE" id="PS00194">
    <property type="entry name" value="THIOREDOXIN_1"/>
    <property type="match status" value="1"/>
</dbReference>
<evidence type="ECO:0000259" key="6">
    <source>
        <dbReference type="PROSITE" id="PS51352"/>
    </source>
</evidence>
<evidence type="ECO:0000256" key="5">
    <source>
        <dbReference type="ARBA" id="ARBA00023284"/>
    </source>
</evidence>
<dbReference type="PROSITE" id="PS51352">
    <property type="entry name" value="THIOREDOXIN_2"/>
    <property type="match status" value="1"/>
</dbReference>
<keyword evidence="8" id="KW-1185">Reference proteome</keyword>
<gene>
    <name evidence="7" type="ORF">FCM35_KLT18275</name>
</gene>
<keyword evidence="4" id="KW-1015">Disulfide bond</keyword>
<keyword evidence="1" id="KW-0813">Transport</keyword>
<keyword evidence="5" id="KW-0676">Redox-active center</keyword>
<evidence type="ECO:0000256" key="3">
    <source>
        <dbReference type="ARBA" id="ARBA00022982"/>
    </source>
</evidence>
<reference evidence="7" key="1">
    <citation type="submission" date="2020-01" db="EMBL/GenBank/DDBJ databases">
        <title>Genome sequence of Kobresia littledalei, the first chromosome-level genome in the family Cyperaceae.</title>
        <authorList>
            <person name="Qu G."/>
        </authorList>
    </citation>
    <scope>NUCLEOTIDE SEQUENCE</scope>
    <source>
        <strain evidence="7">C.B.Clarke</strain>
        <tissue evidence="7">Leaf</tissue>
    </source>
</reference>